<evidence type="ECO:0000313" key="2">
    <source>
        <dbReference type="Proteomes" id="UP001056778"/>
    </source>
</evidence>
<comment type="caution">
    <text evidence="1">The sequence shown here is derived from an EMBL/GenBank/DDBJ whole genome shotgun (WGS) entry which is preliminary data.</text>
</comment>
<name>A0ACB9TVH9_HOLOL</name>
<gene>
    <name evidence="1" type="ORF">MML48_1g18737</name>
</gene>
<proteinExistence type="predicted"/>
<protein>
    <submittedName>
        <fullName evidence="1">Glycosyltransferase-like 1</fullName>
    </submittedName>
</protein>
<dbReference type="Proteomes" id="UP001056778">
    <property type="component" value="Chromosome 1"/>
</dbReference>
<organism evidence="1 2">
    <name type="scientific">Holotrichia oblita</name>
    <name type="common">Chafer beetle</name>
    <dbReference type="NCBI Taxonomy" id="644536"/>
    <lineage>
        <taxon>Eukaryota</taxon>
        <taxon>Metazoa</taxon>
        <taxon>Ecdysozoa</taxon>
        <taxon>Arthropoda</taxon>
        <taxon>Hexapoda</taxon>
        <taxon>Insecta</taxon>
        <taxon>Pterygota</taxon>
        <taxon>Neoptera</taxon>
        <taxon>Endopterygota</taxon>
        <taxon>Coleoptera</taxon>
        <taxon>Polyphaga</taxon>
        <taxon>Scarabaeiformia</taxon>
        <taxon>Scarabaeidae</taxon>
        <taxon>Melolonthinae</taxon>
        <taxon>Holotrichia</taxon>
    </lineage>
</organism>
<dbReference type="EMBL" id="CM043015">
    <property type="protein sequence ID" value="KAI4470887.1"/>
    <property type="molecule type" value="Genomic_DNA"/>
</dbReference>
<sequence length="365" mass="42316">MESLGNNCQNSLRKVLFVEAFYGGSHKQLLDTLVTNVTNHTIVTLRPKKWHWRARCSALVLSSLIPLVTTEEVFFISSVVNLAELLGIRPDLQSLKKIVYFHENQLIYPVKVIKERDIQYAYNQIVTCLAADMVIFNSEFNKESFLSNIGTIMKLLPDYKPKNLEFDIRPKSKVLYFPIDFSIIPSSNEVSNTLTIVWPHRWEFDKNPECFFKVLSKLKENSKKFLVSILGEMFTDVPSIFAAAREHFQTEIINFGFVESREEYLKILSRSHVVVSTADHEFFGVSILEATYAGCFPLAPNKLVYPEIYPPQCLYDTEDELYIKLCRYCDDPVLAQLDRRELNINFDLYSIDKLLPRYLELFSVE</sequence>
<reference evidence="1" key="1">
    <citation type="submission" date="2022-04" db="EMBL/GenBank/DDBJ databases">
        <title>Chromosome-scale genome assembly of Holotrichia oblita Faldermann.</title>
        <authorList>
            <person name="Rongchong L."/>
        </authorList>
    </citation>
    <scope>NUCLEOTIDE SEQUENCE</scope>
    <source>
        <strain evidence="1">81SQS9</strain>
    </source>
</reference>
<evidence type="ECO:0000313" key="1">
    <source>
        <dbReference type="EMBL" id="KAI4470887.1"/>
    </source>
</evidence>
<keyword evidence="2" id="KW-1185">Reference proteome</keyword>
<accession>A0ACB9TVH9</accession>